<dbReference type="InterPro" id="IPR018754">
    <property type="entry name" value="RovC-like_DNA-bd"/>
</dbReference>
<sequence>MAASAGSLRPAIRLIQLGTADIWTEAEQRHVVWPSTSGKHHILIDTPDDADSIDAVVLVLDENFETRLDAARRFWRSLNSRPSGTSYGSLPQQTKLRHILNLRAHDAKRAKAAYRRIAEELLSSDPIAARDWRDHHLRHKVRAILRRADRLVAGGYRDLLLYPQSRGRKSDR</sequence>
<keyword evidence="3" id="KW-1185">Reference proteome</keyword>
<proteinExistence type="predicted"/>
<evidence type="ECO:0000313" key="3">
    <source>
        <dbReference type="Proteomes" id="UP001280156"/>
    </source>
</evidence>
<evidence type="ECO:0000313" key="2">
    <source>
        <dbReference type="EMBL" id="MDX8487946.1"/>
    </source>
</evidence>
<protein>
    <submittedName>
        <fullName evidence="2">DUF2285 domain-containing protein</fullName>
    </submittedName>
</protein>
<comment type="caution">
    <text evidence="2">The sequence shown here is derived from an EMBL/GenBank/DDBJ whole genome shotgun (WGS) entry which is preliminary data.</text>
</comment>
<feature type="domain" description="T6SS Transcription factor RovC-like DNA binding" evidence="1">
    <location>
        <begin position="57"/>
        <end position="160"/>
    </location>
</feature>
<gene>
    <name evidence="2" type="ORF">RFM52_22460</name>
</gene>
<name>A0ABU4YLV0_9HYPH</name>
<dbReference type="Proteomes" id="UP001280156">
    <property type="component" value="Unassembled WGS sequence"/>
</dbReference>
<dbReference type="Pfam" id="PF10074">
    <property type="entry name" value="RovC_DNA-bd"/>
    <property type="match status" value="1"/>
</dbReference>
<dbReference type="EMBL" id="JAVIIV010000016">
    <property type="protein sequence ID" value="MDX8487946.1"/>
    <property type="molecule type" value="Genomic_DNA"/>
</dbReference>
<evidence type="ECO:0000259" key="1">
    <source>
        <dbReference type="Pfam" id="PF10074"/>
    </source>
</evidence>
<reference evidence="2 3" key="1">
    <citation type="submission" date="2023-08" db="EMBL/GenBank/DDBJ databases">
        <title>Implementing the SeqCode for naming new Mesorhizobium species isolated from Vachellia karroo root nodules.</title>
        <authorList>
            <person name="Van Lill M."/>
        </authorList>
    </citation>
    <scope>NUCLEOTIDE SEQUENCE [LARGE SCALE GENOMIC DNA]</scope>
    <source>
        <strain evidence="2 3">VK2B</strain>
    </source>
</reference>
<accession>A0ABU4YLV0</accession>
<organism evidence="2 3">
    <name type="scientific">Mesorhizobium humile</name>
    <dbReference type="NCBI Taxonomy" id="3072313"/>
    <lineage>
        <taxon>Bacteria</taxon>
        <taxon>Pseudomonadati</taxon>
        <taxon>Pseudomonadota</taxon>
        <taxon>Alphaproteobacteria</taxon>
        <taxon>Hyphomicrobiales</taxon>
        <taxon>Phyllobacteriaceae</taxon>
        <taxon>Mesorhizobium</taxon>
    </lineage>
</organism>
<dbReference type="RefSeq" id="WP_320293531.1">
    <property type="nucleotide sequence ID" value="NZ_JAVIIU010000001.1"/>
</dbReference>